<evidence type="ECO:0000313" key="7">
    <source>
        <dbReference type="EMBL" id="RHW25719.1"/>
    </source>
</evidence>
<dbReference type="InterPro" id="IPR050764">
    <property type="entry name" value="CbbQ/NirQ/NorQ/GpvN"/>
</dbReference>
<evidence type="ECO:0000256" key="3">
    <source>
        <dbReference type="ARBA" id="ARBA00022840"/>
    </source>
</evidence>
<dbReference type="EMBL" id="QXGH01000022">
    <property type="protein sequence ID" value="RHW25719.1"/>
    <property type="molecule type" value="Genomic_DNA"/>
</dbReference>
<comment type="caution">
    <text evidence="7">The sequence shown here is derived from an EMBL/GenBank/DDBJ whole genome shotgun (WGS) entry which is preliminary data.</text>
</comment>
<dbReference type="GO" id="GO:0016887">
    <property type="term" value="F:ATP hydrolysis activity"/>
    <property type="evidence" value="ECO:0007669"/>
    <property type="project" value="InterPro"/>
</dbReference>
<name>A0A417XZC2_9ACTN</name>
<dbReference type="PANTHER" id="PTHR42759">
    <property type="entry name" value="MOXR FAMILY PROTEIN"/>
    <property type="match status" value="1"/>
</dbReference>
<dbReference type="SUPFAM" id="SSF52540">
    <property type="entry name" value="P-loop containing nucleoside triphosphate hydrolases"/>
    <property type="match status" value="1"/>
</dbReference>
<dbReference type="PANTHER" id="PTHR42759:SF7">
    <property type="entry name" value="DENITRIFICATION REGULATORY PROTEIN NIRQ"/>
    <property type="match status" value="1"/>
</dbReference>
<accession>A0A417XZC2</accession>
<keyword evidence="2" id="KW-0547">Nucleotide-binding</keyword>
<dbReference type="GO" id="GO:0005524">
    <property type="term" value="F:ATP binding"/>
    <property type="evidence" value="ECO:0007669"/>
    <property type="project" value="UniProtKB-KW"/>
</dbReference>
<dbReference type="Gene3D" id="3.40.50.300">
    <property type="entry name" value="P-loop containing nucleotide triphosphate hydrolases"/>
    <property type="match status" value="1"/>
</dbReference>
<evidence type="ECO:0000259" key="6">
    <source>
        <dbReference type="Pfam" id="PF08406"/>
    </source>
</evidence>
<feature type="region of interest" description="Disordered" evidence="4">
    <location>
        <begin position="276"/>
        <end position="306"/>
    </location>
</feature>
<feature type="domain" description="CbbQ/NirQ/NorQ C-terminal" evidence="6">
    <location>
        <begin position="188"/>
        <end position="271"/>
    </location>
</feature>
<gene>
    <name evidence="7" type="ORF">D0Z08_18270</name>
</gene>
<keyword evidence="8" id="KW-1185">Reference proteome</keyword>
<feature type="compositionally biased region" description="Polar residues" evidence="4">
    <location>
        <begin position="292"/>
        <end position="306"/>
    </location>
</feature>
<reference evidence="7 8" key="1">
    <citation type="submission" date="2018-09" db="EMBL/GenBank/DDBJ databases">
        <title>Genome sequencing of Nocardioides immobilis CCTCC AB 2017083 for comparison to Nocardioides silvaticus.</title>
        <authorList>
            <person name="Li C."/>
            <person name="Wang G."/>
        </authorList>
    </citation>
    <scope>NUCLEOTIDE SEQUENCE [LARGE SCALE GENOMIC DNA]</scope>
    <source>
        <strain evidence="7 8">CCTCC AB 2017083</strain>
    </source>
</reference>
<dbReference type="Pfam" id="PF07728">
    <property type="entry name" value="AAA_5"/>
    <property type="match status" value="1"/>
</dbReference>
<evidence type="ECO:0000256" key="4">
    <source>
        <dbReference type="SAM" id="MobiDB-lite"/>
    </source>
</evidence>
<dbReference type="InterPro" id="IPR013615">
    <property type="entry name" value="CbbQ_C"/>
</dbReference>
<dbReference type="InterPro" id="IPR011704">
    <property type="entry name" value="ATPase_dyneun-rel_AAA"/>
</dbReference>
<dbReference type="RefSeq" id="WP_118926686.1">
    <property type="nucleotide sequence ID" value="NZ_QXGH01000022.1"/>
</dbReference>
<dbReference type="InterPro" id="IPR027417">
    <property type="entry name" value="P-loop_NTPase"/>
</dbReference>
<feature type="domain" description="ATPase dynein-related AAA" evidence="5">
    <location>
        <begin position="40"/>
        <end position="175"/>
    </location>
</feature>
<evidence type="ECO:0000259" key="5">
    <source>
        <dbReference type="Pfam" id="PF07728"/>
    </source>
</evidence>
<dbReference type="AlphaFoldDB" id="A0A417XZC2"/>
<protein>
    <submittedName>
        <fullName evidence="7">CbbQ/NirQ/NorQ/GpvN family protein</fullName>
    </submittedName>
</protein>
<sequence>MITQSTAREPVPLEADGPPFYLPVGNEVEVFEAAWRRGLPLMLKGPTGCGKTRLVEHMASRLGRPLFTVSCHEDMTASDLLGRFLLSGGDTTWVDGPLTQAARVGGICYLDEVVEARPDAVVAIHSLADHRRELNLERLGGTTIQAAPGFQLVVSYNPGYQSVLKDMKPSTRQRMVAVELGFPTADREREILERETDLRGRPADELIRLGQAVRRLDHPGLREVASTRTLVAAALLVTEGLSFTDAATAAVAGPLSDDPELRNGLIAMIRAFDPGNDPAAEGTSGHAGHQAAQKTTRTTNWIQERA</sequence>
<evidence type="ECO:0000313" key="8">
    <source>
        <dbReference type="Proteomes" id="UP000283644"/>
    </source>
</evidence>
<keyword evidence="3" id="KW-0067">ATP-binding</keyword>
<dbReference type="Pfam" id="PF08406">
    <property type="entry name" value="CbbQ_C"/>
    <property type="match status" value="1"/>
</dbReference>
<dbReference type="OrthoDB" id="9808317at2"/>
<evidence type="ECO:0000256" key="1">
    <source>
        <dbReference type="ARBA" id="ARBA00009417"/>
    </source>
</evidence>
<proteinExistence type="inferred from homology"/>
<evidence type="ECO:0000256" key="2">
    <source>
        <dbReference type="ARBA" id="ARBA00022741"/>
    </source>
</evidence>
<comment type="similarity">
    <text evidence="1">Belongs to the CbbQ/NirQ/NorQ/GpvN family.</text>
</comment>
<dbReference type="Proteomes" id="UP000283644">
    <property type="component" value="Unassembled WGS sequence"/>
</dbReference>
<organism evidence="7 8">
    <name type="scientific">Nocardioides immobilis</name>
    <dbReference type="NCBI Taxonomy" id="2049295"/>
    <lineage>
        <taxon>Bacteria</taxon>
        <taxon>Bacillati</taxon>
        <taxon>Actinomycetota</taxon>
        <taxon>Actinomycetes</taxon>
        <taxon>Propionibacteriales</taxon>
        <taxon>Nocardioidaceae</taxon>
        <taxon>Nocardioides</taxon>
    </lineage>
</organism>